<evidence type="ECO:0000313" key="2">
    <source>
        <dbReference type="Proteomes" id="UP001209878"/>
    </source>
</evidence>
<gene>
    <name evidence="1" type="ORF">NP493_98g05043</name>
</gene>
<dbReference type="PANTHER" id="PTHR39369">
    <property type="entry name" value="LIN-24 (TWENTY-FOUR) LIKE"/>
    <property type="match status" value="1"/>
</dbReference>
<proteinExistence type="predicted"/>
<accession>A0AAD9P7S5</accession>
<organism evidence="1 2">
    <name type="scientific">Ridgeia piscesae</name>
    <name type="common">Tubeworm</name>
    <dbReference type="NCBI Taxonomy" id="27915"/>
    <lineage>
        <taxon>Eukaryota</taxon>
        <taxon>Metazoa</taxon>
        <taxon>Spiralia</taxon>
        <taxon>Lophotrochozoa</taxon>
        <taxon>Annelida</taxon>
        <taxon>Polychaeta</taxon>
        <taxon>Sedentaria</taxon>
        <taxon>Canalipalpata</taxon>
        <taxon>Sabellida</taxon>
        <taxon>Siboglinidae</taxon>
        <taxon>Ridgeia</taxon>
    </lineage>
</organism>
<dbReference type="PANTHER" id="PTHR39369:SF6">
    <property type="entry name" value="LIN-24 (TWENTY-FOUR) LIKE"/>
    <property type="match status" value="1"/>
</dbReference>
<evidence type="ECO:0000313" key="1">
    <source>
        <dbReference type="EMBL" id="KAK2189754.1"/>
    </source>
</evidence>
<dbReference type="Proteomes" id="UP001209878">
    <property type="component" value="Unassembled WGS sequence"/>
</dbReference>
<dbReference type="EMBL" id="JAODUO010000098">
    <property type="protein sequence ID" value="KAK2189754.1"/>
    <property type="molecule type" value="Genomic_DNA"/>
</dbReference>
<dbReference type="Gene3D" id="2.170.15.10">
    <property type="entry name" value="Proaerolysin, chain A, domain 3"/>
    <property type="match status" value="1"/>
</dbReference>
<name>A0AAD9P7S5_RIDPI</name>
<dbReference type="SUPFAM" id="SSF56973">
    <property type="entry name" value="Aerolisin/ETX pore-forming domain"/>
    <property type="match status" value="1"/>
</dbReference>
<comment type="caution">
    <text evidence="1">The sequence shown here is derived from an EMBL/GenBank/DDBJ whole genome shotgun (WGS) entry which is preliminary data.</text>
</comment>
<protein>
    <submittedName>
        <fullName evidence="1">Uncharacterized protein</fullName>
    </submittedName>
</protein>
<dbReference type="AlphaFoldDB" id="A0AAD9P7S5"/>
<reference evidence="1" key="1">
    <citation type="journal article" date="2023" name="Mol. Biol. Evol.">
        <title>Third-Generation Sequencing Reveals the Adaptive Role of the Epigenome in Three Deep-Sea Polychaetes.</title>
        <authorList>
            <person name="Perez M."/>
            <person name="Aroh O."/>
            <person name="Sun Y."/>
            <person name="Lan Y."/>
            <person name="Juniper S.K."/>
            <person name="Young C.R."/>
            <person name="Angers B."/>
            <person name="Qian P.Y."/>
        </authorList>
    </citation>
    <scope>NUCLEOTIDE SEQUENCE</scope>
    <source>
        <strain evidence="1">R07B-5</strain>
    </source>
</reference>
<keyword evidence="2" id="KW-1185">Reference proteome</keyword>
<sequence length="223" mass="24594">MTGGEQVLDLDDRVRMWADQMGGSNGRNSAYYVDWSRVNVTTEKPLYDVRATTSAPHSATLFKSRFENNSSGEQEHTFSAQSKYTSSSSVSLHQSDEAFGQKLCVTSAGAQTSEKEQSWNVNTKIVVPARETITAQQTVQEVTYSAHFSVVTVISGKVHVTKRSANGSEVFFEPKKIADILVAFQRLPAFVTVVNDTIRVTNTGTCELTYGVEQYVTVSSSRR</sequence>